<organism evidence="3 4">
    <name type="scientific">Streptomyces tropicalis</name>
    <dbReference type="NCBI Taxonomy" id="3034234"/>
    <lineage>
        <taxon>Bacteria</taxon>
        <taxon>Bacillati</taxon>
        <taxon>Actinomycetota</taxon>
        <taxon>Actinomycetes</taxon>
        <taxon>Kitasatosporales</taxon>
        <taxon>Streptomycetaceae</taxon>
        <taxon>Streptomyces</taxon>
    </lineage>
</organism>
<comment type="similarity">
    <text evidence="1">Belongs to the short-chain dehydrogenases/reductases (SDR) family.</text>
</comment>
<protein>
    <submittedName>
        <fullName evidence="3">SDR family NAD(P)-dependent oxidoreductase</fullName>
    </submittedName>
</protein>
<reference evidence="3 4" key="1">
    <citation type="submission" date="2023-03" db="EMBL/GenBank/DDBJ databases">
        <title>Draft genome sequence of Streptomyces sp. K1PA1 isolated from peat swamp forest in Thailand.</title>
        <authorList>
            <person name="Klaysubun C."/>
            <person name="Duangmal K."/>
        </authorList>
    </citation>
    <scope>NUCLEOTIDE SEQUENCE [LARGE SCALE GENOMIC DNA]</scope>
    <source>
        <strain evidence="3 4">K1PA1</strain>
    </source>
</reference>
<dbReference type="CDD" id="cd05233">
    <property type="entry name" value="SDR_c"/>
    <property type="match status" value="1"/>
</dbReference>
<dbReference type="EMBL" id="JARJBB010000013">
    <property type="protein sequence ID" value="MDF3301483.1"/>
    <property type="molecule type" value="Genomic_DNA"/>
</dbReference>
<dbReference type="InterPro" id="IPR002347">
    <property type="entry name" value="SDR_fam"/>
</dbReference>
<evidence type="ECO:0000313" key="4">
    <source>
        <dbReference type="Proteomes" id="UP001221150"/>
    </source>
</evidence>
<dbReference type="Proteomes" id="UP001221150">
    <property type="component" value="Unassembled WGS sequence"/>
</dbReference>
<evidence type="ECO:0000256" key="1">
    <source>
        <dbReference type="ARBA" id="ARBA00006484"/>
    </source>
</evidence>
<dbReference type="Gene3D" id="3.40.50.720">
    <property type="entry name" value="NAD(P)-binding Rossmann-like Domain"/>
    <property type="match status" value="1"/>
</dbReference>
<dbReference type="InterPro" id="IPR036291">
    <property type="entry name" value="NAD(P)-bd_dom_sf"/>
</dbReference>
<accession>A0ABT6AA09</accession>
<dbReference type="RefSeq" id="WP_276111061.1">
    <property type="nucleotide sequence ID" value="NZ_JARJBB010000013.1"/>
</dbReference>
<dbReference type="SUPFAM" id="SSF51735">
    <property type="entry name" value="NAD(P)-binding Rossmann-fold domains"/>
    <property type="match status" value="1"/>
</dbReference>
<evidence type="ECO:0000313" key="3">
    <source>
        <dbReference type="EMBL" id="MDF3301483.1"/>
    </source>
</evidence>
<keyword evidence="4" id="KW-1185">Reference proteome</keyword>
<sequence>MDVRGARILVPGASGALGGALVGLLHGRGATVAVAGRDRAALDRLAAAHGGLPARQFDAYDLDACAGTVRWAAERLGGLDAVVVCVGVAAFGPADAVGDAVAEHLVTVNALAPIAFLRAALTVVPPGGVLAAVTGMVARTPVAGMADYSAAKAALSAWLSAVRRERRRSGVGVLEIRLPHLDTGFAGRAVAGRPGALPDGLPVERAVDAIVGALESGGRLVRSGDGGTLETVP</sequence>
<dbReference type="PANTHER" id="PTHR44196:SF1">
    <property type="entry name" value="DEHYDROGENASE_REDUCTASE SDR FAMILY MEMBER 7B"/>
    <property type="match status" value="1"/>
</dbReference>
<dbReference type="PANTHER" id="PTHR44196">
    <property type="entry name" value="DEHYDROGENASE/REDUCTASE SDR FAMILY MEMBER 7B"/>
    <property type="match status" value="1"/>
</dbReference>
<evidence type="ECO:0000256" key="2">
    <source>
        <dbReference type="ARBA" id="ARBA00023002"/>
    </source>
</evidence>
<gene>
    <name evidence="3" type="ORF">P3H78_23235</name>
</gene>
<name>A0ABT6AA09_9ACTN</name>
<comment type="caution">
    <text evidence="3">The sequence shown here is derived from an EMBL/GenBank/DDBJ whole genome shotgun (WGS) entry which is preliminary data.</text>
</comment>
<proteinExistence type="inferred from homology"/>
<dbReference type="Pfam" id="PF00106">
    <property type="entry name" value="adh_short"/>
    <property type="match status" value="1"/>
</dbReference>
<keyword evidence="2" id="KW-0560">Oxidoreductase</keyword>